<proteinExistence type="predicted"/>
<keyword evidence="2" id="KW-1185">Reference proteome</keyword>
<accession>A0A9W8M7E4</accession>
<gene>
    <name evidence="1" type="ORF">GGH94_000381</name>
</gene>
<dbReference type="Proteomes" id="UP001140074">
    <property type="component" value="Unassembled WGS sequence"/>
</dbReference>
<sequence>MKREERYVLCHNMQEELDKSLPNFVYWRNTTIKKSAKHSLDASPTHLHYQLVLATTAKSLSSCTGYDYMQYYDSANSDTPVKCGDNYTYSVTGVLCAATSTGAFGMQSSLRVTRNSVHHIPKGFVDLSRTAFAAESLTEAVQETASASSSSIETAVAESTTVAESREKTACAADVLDILKALTRDAAEIKAWMGSRETALETRETEGVIRAHWRDIDLAVSAFPACEADIEEQREAALKDREIKVEEREATLEGRKTEVEVQ</sequence>
<name>A0A9W8M7E4_9FUNG</name>
<evidence type="ECO:0000313" key="1">
    <source>
        <dbReference type="EMBL" id="KAJ2868113.1"/>
    </source>
</evidence>
<organism evidence="1 2">
    <name type="scientific">Coemansia aciculifera</name>
    <dbReference type="NCBI Taxonomy" id="417176"/>
    <lineage>
        <taxon>Eukaryota</taxon>
        <taxon>Fungi</taxon>
        <taxon>Fungi incertae sedis</taxon>
        <taxon>Zoopagomycota</taxon>
        <taxon>Kickxellomycotina</taxon>
        <taxon>Kickxellomycetes</taxon>
        <taxon>Kickxellales</taxon>
        <taxon>Kickxellaceae</taxon>
        <taxon>Coemansia</taxon>
    </lineage>
</organism>
<dbReference type="AlphaFoldDB" id="A0A9W8M7E4"/>
<dbReference type="EMBL" id="JANBUY010000007">
    <property type="protein sequence ID" value="KAJ2868113.1"/>
    <property type="molecule type" value="Genomic_DNA"/>
</dbReference>
<comment type="caution">
    <text evidence="1">The sequence shown here is derived from an EMBL/GenBank/DDBJ whole genome shotgun (WGS) entry which is preliminary data.</text>
</comment>
<reference evidence="1" key="1">
    <citation type="submission" date="2022-07" db="EMBL/GenBank/DDBJ databases">
        <title>Phylogenomic reconstructions and comparative analyses of Kickxellomycotina fungi.</title>
        <authorList>
            <person name="Reynolds N.K."/>
            <person name="Stajich J.E."/>
            <person name="Barry K."/>
            <person name="Grigoriev I.V."/>
            <person name="Crous P."/>
            <person name="Smith M.E."/>
        </authorList>
    </citation>
    <scope>NUCLEOTIDE SEQUENCE</scope>
    <source>
        <strain evidence="1">RSA 476</strain>
    </source>
</reference>
<protein>
    <submittedName>
        <fullName evidence="1">Uncharacterized protein</fullName>
    </submittedName>
</protein>
<evidence type="ECO:0000313" key="2">
    <source>
        <dbReference type="Proteomes" id="UP001140074"/>
    </source>
</evidence>